<organism evidence="2 3">
    <name type="scientific">Paraburkholderia humisilvae</name>
    <dbReference type="NCBI Taxonomy" id="627669"/>
    <lineage>
        <taxon>Bacteria</taxon>
        <taxon>Pseudomonadati</taxon>
        <taxon>Pseudomonadota</taxon>
        <taxon>Betaproteobacteria</taxon>
        <taxon>Burkholderiales</taxon>
        <taxon>Burkholderiaceae</taxon>
        <taxon>Paraburkholderia</taxon>
    </lineage>
</organism>
<evidence type="ECO:0000256" key="1">
    <source>
        <dbReference type="SAM" id="MobiDB-lite"/>
    </source>
</evidence>
<keyword evidence="3" id="KW-1185">Reference proteome</keyword>
<evidence type="ECO:0000313" key="2">
    <source>
        <dbReference type="EMBL" id="CAB3761350.1"/>
    </source>
</evidence>
<dbReference type="RefSeq" id="WP_175228225.1">
    <property type="nucleotide sequence ID" value="NZ_CADIKH010000018.1"/>
</dbReference>
<dbReference type="Proteomes" id="UP000494363">
    <property type="component" value="Unassembled WGS sequence"/>
</dbReference>
<proteinExistence type="predicted"/>
<dbReference type="EMBL" id="CADIKH010000018">
    <property type="protein sequence ID" value="CAB3761350.1"/>
    <property type="molecule type" value="Genomic_DNA"/>
</dbReference>
<reference evidence="2 3" key="1">
    <citation type="submission" date="2020-04" db="EMBL/GenBank/DDBJ databases">
        <authorList>
            <person name="De Canck E."/>
        </authorList>
    </citation>
    <scope>NUCLEOTIDE SEQUENCE [LARGE SCALE GENOMIC DNA]</scope>
    <source>
        <strain evidence="2 3">LMG 29542</strain>
    </source>
</reference>
<name>A0A6J5E4K8_9BURK</name>
<accession>A0A6J5E4K8</accession>
<protein>
    <submittedName>
        <fullName evidence="2">Uncharacterized protein</fullName>
    </submittedName>
</protein>
<dbReference type="AlphaFoldDB" id="A0A6J5E4K8"/>
<feature type="region of interest" description="Disordered" evidence="1">
    <location>
        <begin position="18"/>
        <end position="51"/>
    </location>
</feature>
<sequence>MPGPASFFRRTLFSDASRRGAMLRPSEHTTGRANVPPDPPDDEATARDRWSRTSAERLEHIAMYARAGYFNLGYTYDMFHLAAELPPE</sequence>
<gene>
    <name evidence="2" type="ORF">LMG29542_04056</name>
</gene>
<evidence type="ECO:0000313" key="3">
    <source>
        <dbReference type="Proteomes" id="UP000494363"/>
    </source>
</evidence>